<dbReference type="EMBL" id="JAEMHM010000007">
    <property type="protein sequence ID" value="MBJ6724934.1"/>
    <property type="molecule type" value="Genomic_DNA"/>
</dbReference>
<dbReference type="InterPro" id="IPR031807">
    <property type="entry name" value="HicB-like"/>
</dbReference>
<dbReference type="SUPFAM" id="SSF143100">
    <property type="entry name" value="TTHA1013/TTHA0281-like"/>
    <property type="match status" value="1"/>
</dbReference>
<proteinExistence type="predicted"/>
<protein>
    <submittedName>
        <fullName evidence="2">Type II toxin-antitoxin system HicB family antitoxin</fullName>
    </submittedName>
</protein>
<dbReference type="Proteomes" id="UP000636888">
    <property type="component" value="Unassembled WGS sequence"/>
</dbReference>
<reference evidence="2" key="1">
    <citation type="submission" date="2020-12" db="EMBL/GenBank/DDBJ databases">
        <title>Geomonas sp. Red875, isolated from river sediment.</title>
        <authorList>
            <person name="Xu Z."/>
            <person name="Zhang Z."/>
            <person name="Masuda Y."/>
            <person name="Itoh H."/>
            <person name="Senoo K."/>
        </authorList>
    </citation>
    <scope>NUCLEOTIDE SEQUENCE</scope>
    <source>
        <strain evidence="2">Red875</strain>
    </source>
</reference>
<evidence type="ECO:0000313" key="3">
    <source>
        <dbReference type="Proteomes" id="UP000636888"/>
    </source>
</evidence>
<name>A0A8J7LUQ6_9BACT</name>
<evidence type="ECO:0000313" key="2">
    <source>
        <dbReference type="EMBL" id="MBJ6724934.1"/>
    </source>
</evidence>
<dbReference type="AlphaFoldDB" id="A0A8J7LUQ6"/>
<dbReference type="Pfam" id="PF15919">
    <property type="entry name" value="HicB_lk_antitox"/>
    <property type="match status" value="1"/>
</dbReference>
<dbReference type="PANTHER" id="PTHR34504:SF4">
    <property type="entry name" value="ANTITOXIN HICB"/>
    <property type="match status" value="1"/>
</dbReference>
<keyword evidence="3" id="KW-1185">Reference proteome</keyword>
<evidence type="ECO:0000259" key="1">
    <source>
        <dbReference type="Pfam" id="PF15919"/>
    </source>
</evidence>
<feature type="domain" description="HicB-like antitoxin of toxin-antitoxin system" evidence="1">
    <location>
        <begin position="6"/>
        <end position="65"/>
    </location>
</feature>
<dbReference type="RefSeq" id="WP_199383831.1">
    <property type="nucleotide sequence ID" value="NZ_JAEMHM010000007.1"/>
</dbReference>
<dbReference type="InterPro" id="IPR035069">
    <property type="entry name" value="TTHA1013/TTHA0281-like"/>
</dbReference>
<sequence length="152" mass="16600">MMILAYPIHLEPAEEGGFVVTFPDIPEAITQGEDRDDALAWAQEALESALEVYQEKRLPVPNPSPPEGRPVVVLPVVATAKLILHNTLLESGKKKADLARLLNIAPTLVDRLLSFRHKSRIEQIEAALAVLGKKLVLDVIKGAEKPITTEGD</sequence>
<gene>
    <name evidence="2" type="ORF">JFN93_09465</name>
</gene>
<accession>A0A8J7LUQ6</accession>
<organism evidence="2 3">
    <name type="scientific">Geomesophilobacter sediminis</name>
    <dbReference type="NCBI Taxonomy" id="2798584"/>
    <lineage>
        <taxon>Bacteria</taxon>
        <taxon>Pseudomonadati</taxon>
        <taxon>Thermodesulfobacteriota</taxon>
        <taxon>Desulfuromonadia</taxon>
        <taxon>Geobacterales</taxon>
        <taxon>Geobacteraceae</taxon>
        <taxon>Geomesophilobacter</taxon>
    </lineage>
</organism>
<dbReference type="PANTHER" id="PTHR34504">
    <property type="entry name" value="ANTITOXIN HICB"/>
    <property type="match status" value="1"/>
</dbReference>
<dbReference type="InterPro" id="IPR051404">
    <property type="entry name" value="TA_system_antitoxin"/>
</dbReference>
<dbReference type="Gene3D" id="3.30.160.250">
    <property type="match status" value="1"/>
</dbReference>
<comment type="caution">
    <text evidence="2">The sequence shown here is derived from an EMBL/GenBank/DDBJ whole genome shotgun (WGS) entry which is preliminary data.</text>
</comment>